<proteinExistence type="predicted"/>
<dbReference type="EMBL" id="CP038485">
    <property type="protein sequence ID" value="QFZ26629.1"/>
    <property type="molecule type" value="Genomic_DNA"/>
</dbReference>
<sequence>MHMSVDFSSRQFCQLSLPKAVSSQAVSPPLSLSFDTSSDSDTESVFDYSYTESESSQVQLSPCSCVVSPPGLKLTAIEPVTAKHCASGNFLRQPQINIRRQLSRLMEQNPGTPRTQTAETHKAVYQSTAGIAGVCNRPNTLVQDMPTSSVSTLKCRETRVNSDFLRRYALDYSARVRKILPMSTDDKEIVCIGQNPSLQEFDSQHGLLRISTMSREKLWNSVVLAPRSDARPRESIMHQQAMPCASVAQKNTSNFTTWQPAGVLQGAQHLHHSSFCTTVSTFTQYTIKGWCDQRWIVS</sequence>
<evidence type="ECO:0000313" key="1">
    <source>
        <dbReference type="EMBL" id="QFZ26629.1"/>
    </source>
</evidence>
<reference evidence="2" key="1">
    <citation type="journal article" date="2019" name="MBio">
        <title>Comparative genomics for the elucidation of multidrug resistance (MDR) in Candida lusitaniae.</title>
        <authorList>
            <person name="Kannan A."/>
            <person name="Asner S.A."/>
            <person name="Trachsel E."/>
            <person name="Kelly S."/>
            <person name="Parker J."/>
            <person name="Sanglard D."/>
        </authorList>
    </citation>
    <scope>NUCLEOTIDE SEQUENCE [LARGE SCALE GENOMIC DNA]</scope>
    <source>
        <strain evidence="2">P1</strain>
    </source>
</reference>
<protein>
    <submittedName>
        <fullName evidence="1">Uncharacterized protein</fullName>
    </submittedName>
</protein>
<name>A0ACD0WGD2_CLALS</name>
<dbReference type="Proteomes" id="UP000326582">
    <property type="component" value="Chromosome 2"/>
</dbReference>
<accession>A0ACD0WGD2</accession>
<keyword evidence="2" id="KW-1185">Reference proteome</keyword>
<organism evidence="1 2">
    <name type="scientific">Clavispora lusitaniae</name>
    <name type="common">Candida lusitaniae</name>
    <dbReference type="NCBI Taxonomy" id="36911"/>
    <lineage>
        <taxon>Eukaryota</taxon>
        <taxon>Fungi</taxon>
        <taxon>Dikarya</taxon>
        <taxon>Ascomycota</taxon>
        <taxon>Saccharomycotina</taxon>
        <taxon>Pichiomycetes</taxon>
        <taxon>Metschnikowiaceae</taxon>
        <taxon>Clavispora</taxon>
    </lineage>
</organism>
<gene>
    <name evidence="1" type="ORF">EJF14_20541</name>
</gene>
<evidence type="ECO:0000313" key="2">
    <source>
        <dbReference type="Proteomes" id="UP000326582"/>
    </source>
</evidence>